<keyword evidence="14" id="KW-1185">Reference proteome</keyword>
<evidence type="ECO:0000256" key="4">
    <source>
        <dbReference type="ARBA" id="ARBA00022692"/>
    </source>
</evidence>
<evidence type="ECO:0000256" key="11">
    <source>
        <dbReference type="SAM" id="Phobius"/>
    </source>
</evidence>
<dbReference type="GO" id="GO:0015031">
    <property type="term" value="P:protein transport"/>
    <property type="evidence" value="ECO:0007669"/>
    <property type="project" value="UniProtKB-KW"/>
</dbReference>
<dbReference type="InterPro" id="IPR028055">
    <property type="entry name" value="YidC/Oxa/ALB_C"/>
</dbReference>
<feature type="transmembrane region" description="Helical" evidence="11">
    <location>
        <begin position="70"/>
        <end position="91"/>
    </location>
</feature>
<evidence type="ECO:0000256" key="5">
    <source>
        <dbReference type="ARBA" id="ARBA00022927"/>
    </source>
</evidence>
<comment type="similarity">
    <text evidence="9">Belongs to the OXA1/ALB3/YidC family.</text>
</comment>
<dbReference type="GO" id="GO:0005886">
    <property type="term" value="C:plasma membrane"/>
    <property type="evidence" value="ECO:0007669"/>
    <property type="project" value="UniProtKB-SubCell"/>
</dbReference>
<protein>
    <recommendedName>
        <fullName evidence="12">Membrane insertase YidC/Oxa/ALB C-terminal domain-containing protein</fullName>
    </recommendedName>
</protein>
<evidence type="ECO:0000259" key="12">
    <source>
        <dbReference type="Pfam" id="PF02096"/>
    </source>
</evidence>
<organism evidence="13 14">
    <name type="scientific">Kouleothrix aurantiaca</name>
    <dbReference type="NCBI Taxonomy" id="186479"/>
    <lineage>
        <taxon>Bacteria</taxon>
        <taxon>Bacillati</taxon>
        <taxon>Chloroflexota</taxon>
        <taxon>Chloroflexia</taxon>
        <taxon>Chloroflexales</taxon>
        <taxon>Roseiflexineae</taxon>
        <taxon>Roseiflexaceae</taxon>
        <taxon>Kouleothrix</taxon>
    </lineage>
</organism>
<feature type="region of interest" description="Disordered" evidence="10">
    <location>
        <begin position="279"/>
        <end position="318"/>
    </location>
</feature>
<evidence type="ECO:0000256" key="10">
    <source>
        <dbReference type="SAM" id="MobiDB-lite"/>
    </source>
</evidence>
<reference evidence="13 14" key="1">
    <citation type="submission" date="2015-09" db="EMBL/GenBank/DDBJ databases">
        <title>Draft genome sequence of Kouleothrix aurantiaca JCM 19913.</title>
        <authorList>
            <person name="Hemp J."/>
        </authorList>
    </citation>
    <scope>NUCLEOTIDE SEQUENCE [LARGE SCALE GENOMIC DNA]</scope>
    <source>
        <strain evidence="13 14">COM-B</strain>
    </source>
</reference>
<keyword evidence="4 9" id="KW-0812">Transmembrane</keyword>
<dbReference type="NCBIfam" id="TIGR03592">
    <property type="entry name" value="yidC_oxa1_cterm"/>
    <property type="match status" value="1"/>
</dbReference>
<dbReference type="InterPro" id="IPR047196">
    <property type="entry name" value="YidC_ALB_C"/>
</dbReference>
<dbReference type="PANTHER" id="PTHR12428:SF65">
    <property type="entry name" value="CYTOCHROME C OXIDASE ASSEMBLY PROTEIN COX18, MITOCHONDRIAL"/>
    <property type="match status" value="1"/>
</dbReference>
<evidence type="ECO:0000256" key="7">
    <source>
        <dbReference type="ARBA" id="ARBA00023136"/>
    </source>
</evidence>
<accession>A0A0P9D0Z4</accession>
<dbReference type="Proteomes" id="UP000050509">
    <property type="component" value="Unassembled WGS sequence"/>
</dbReference>
<dbReference type="PATRIC" id="fig|186479.3.peg.8762"/>
<feature type="transmembrane region" description="Helical" evidence="11">
    <location>
        <begin position="147"/>
        <end position="169"/>
    </location>
</feature>
<sequence>MPGAAGLAIILFTVLARLIILPLTLKSLQSTRKMQELQPQLKELQRKYGKDQQKLTEETMKLYREYKVNPAGGCLPMLLQFPIFIGVYQAVLHLTQSSPAGHAVGTMIDVLSNNGANVATLVAEKIGQSQLNGGFLWISDLGKPDPIYVLGVLSVVFQLIVQLMATPRVQDPQQKAMTQSMLVLPLMFGYLGFTFPAGAVLYWVIGSILSMIQQYVISGWGSLANYLTFLPTTGGLLPPVTSAPQAAASSAPEAEEAPSEKLGFWDVLRPLTEQGAAGAAGASADVVESSDTATEQALNDVRRQLNQENPRRRKARRS</sequence>
<dbReference type="InterPro" id="IPR001708">
    <property type="entry name" value="YidC/ALB3/OXA1/COX18"/>
</dbReference>
<evidence type="ECO:0000256" key="8">
    <source>
        <dbReference type="ARBA" id="ARBA00023186"/>
    </source>
</evidence>
<evidence type="ECO:0000256" key="6">
    <source>
        <dbReference type="ARBA" id="ARBA00022989"/>
    </source>
</evidence>
<evidence type="ECO:0000256" key="3">
    <source>
        <dbReference type="ARBA" id="ARBA00022475"/>
    </source>
</evidence>
<keyword evidence="3" id="KW-1003">Cell membrane</keyword>
<evidence type="ECO:0000256" key="9">
    <source>
        <dbReference type="RuleBase" id="RU003945"/>
    </source>
</evidence>
<feature type="domain" description="Membrane insertase YidC/Oxa/ALB C-terminal" evidence="12">
    <location>
        <begin position="6"/>
        <end position="217"/>
    </location>
</feature>
<keyword evidence="5" id="KW-0653">Protein transport</keyword>
<keyword evidence="8" id="KW-0143">Chaperone</keyword>
<dbReference type="EMBL" id="LJCR01000512">
    <property type="protein sequence ID" value="KPV52536.1"/>
    <property type="molecule type" value="Genomic_DNA"/>
</dbReference>
<feature type="transmembrane region" description="Helical" evidence="11">
    <location>
        <begin position="181"/>
        <end position="205"/>
    </location>
</feature>
<gene>
    <name evidence="13" type="ORF">SE17_14925</name>
</gene>
<dbReference type="GO" id="GO:0051205">
    <property type="term" value="P:protein insertion into membrane"/>
    <property type="evidence" value="ECO:0007669"/>
    <property type="project" value="TreeGrafter"/>
</dbReference>
<feature type="transmembrane region" description="Helical" evidence="11">
    <location>
        <begin position="6"/>
        <end position="25"/>
    </location>
</feature>
<keyword evidence="6 11" id="KW-1133">Transmembrane helix</keyword>
<keyword evidence="7 11" id="KW-0472">Membrane</keyword>
<evidence type="ECO:0000313" key="13">
    <source>
        <dbReference type="EMBL" id="KPV52536.1"/>
    </source>
</evidence>
<comment type="caution">
    <text evidence="13">The sequence shown here is derived from an EMBL/GenBank/DDBJ whole genome shotgun (WGS) entry which is preliminary data.</text>
</comment>
<dbReference type="AlphaFoldDB" id="A0A0P9D0Z4"/>
<evidence type="ECO:0000256" key="1">
    <source>
        <dbReference type="ARBA" id="ARBA00004651"/>
    </source>
</evidence>
<comment type="subcellular location">
    <subcellularLocation>
        <location evidence="1">Cell membrane</location>
        <topology evidence="1">Multi-pass membrane protein</topology>
    </subcellularLocation>
    <subcellularLocation>
        <location evidence="9">Membrane</location>
        <topology evidence="9">Multi-pass membrane protein</topology>
    </subcellularLocation>
</comment>
<dbReference type="Pfam" id="PF02096">
    <property type="entry name" value="60KD_IMP"/>
    <property type="match status" value="1"/>
</dbReference>
<dbReference type="PANTHER" id="PTHR12428">
    <property type="entry name" value="OXA1"/>
    <property type="match status" value="1"/>
</dbReference>
<dbReference type="GO" id="GO:0032977">
    <property type="term" value="F:membrane insertase activity"/>
    <property type="evidence" value="ECO:0007669"/>
    <property type="project" value="InterPro"/>
</dbReference>
<evidence type="ECO:0000256" key="2">
    <source>
        <dbReference type="ARBA" id="ARBA00022448"/>
    </source>
</evidence>
<proteinExistence type="inferred from homology"/>
<name>A0A0P9D0Z4_9CHLR</name>
<dbReference type="CDD" id="cd20070">
    <property type="entry name" value="5TM_YidC_Alb3"/>
    <property type="match status" value="1"/>
</dbReference>
<evidence type="ECO:0000313" key="14">
    <source>
        <dbReference type="Proteomes" id="UP000050509"/>
    </source>
</evidence>
<keyword evidence="2" id="KW-0813">Transport</keyword>